<protein>
    <submittedName>
        <fullName evidence="1">Uncharacterized protein</fullName>
    </submittedName>
</protein>
<sequence length="255" mass="27694">MNTAFKIGYRNFADTAVLAASSQIGTKPVTLLVDPHPARRWSAGLTSSAWVNLTWPTPVTIDCVALMRSSLGDTGRCQVTASHSAGGVDLYDSGDVPALVDPRFGYLIHILQTPVTTTTLRLYLSDPAVPEVRGGRLFVGPLWTPQHGPALGRDFGRAPLATQAVGRGGQTFIGRRANPRATSFTLPALTPTEERTHLRELQRLCSIEDDILVISDATDPNPGDVSLWGIAKDLQRPRQDNHQQFSATFTITERL</sequence>
<dbReference type="InterPro" id="IPR008979">
    <property type="entry name" value="Galactose-bd-like_sf"/>
</dbReference>
<proteinExistence type="predicted"/>
<dbReference type="Proteomes" id="UP000277007">
    <property type="component" value="Unassembled WGS sequence"/>
</dbReference>
<name>A0A3S0K181_9PROT</name>
<comment type="caution">
    <text evidence="1">The sequence shown here is derived from an EMBL/GenBank/DDBJ whole genome shotgun (WGS) entry which is preliminary data.</text>
</comment>
<dbReference type="AlphaFoldDB" id="A0A3S0K181"/>
<organism evidence="1 2">
    <name type="scientific">Azospirillum griseum</name>
    <dbReference type="NCBI Taxonomy" id="2496639"/>
    <lineage>
        <taxon>Bacteria</taxon>
        <taxon>Pseudomonadati</taxon>
        <taxon>Pseudomonadota</taxon>
        <taxon>Alphaproteobacteria</taxon>
        <taxon>Rhodospirillales</taxon>
        <taxon>Azospirillaceae</taxon>
        <taxon>Azospirillum</taxon>
    </lineage>
</organism>
<evidence type="ECO:0000313" key="1">
    <source>
        <dbReference type="EMBL" id="RTR16159.1"/>
    </source>
</evidence>
<gene>
    <name evidence="1" type="ORF">EJ903_21430</name>
</gene>
<evidence type="ECO:0000313" key="2">
    <source>
        <dbReference type="Proteomes" id="UP000277007"/>
    </source>
</evidence>
<dbReference type="EMBL" id="RXMA01000027">
    <property type="protein sequence ID" value="RTR16159.1"/>
    <property type="molecule type" value="Genomic_DNA"/>
</dbReference>
<reference evidence="1 2" key="1">
    <citation type="submission" date="2018-12" db="EMBL/GenBank/DDBJ databases">
        <authorList>
            <person name="Yang Y."/>
        </authorList>
    </citation>
    <scope>NUCLEOTIDE SEQUENCE [LARGE SCALE GENOMIC DNA]</scope>
    <source>
        <strain evidence="1 2">L-25-5w-1</strain>
    </source>
</reference>
<dbReference type="SUPFAM" id="SSF49785">
    <property type="entry name" value="Galactose-binding domain-like"/>
    <property type="match status" value="1"/>
</dbReference>
<dbReference type="OrthoDB" id="977800at2"/>
<accession>A0A3S0K181</accession>
<dbReference type="RefSeq" id="WP_126619291.1">
    <property type="nucleotide sequence ID" value="NZ_JBHUCY010000066.1"/>
</dbReference>
<keyword evidence="2" id="KW-1185">Reference proteome</keyword>